<organism evidence="3">
    <name type="scientific">Streptomyces iranensis</name>
    <dbReference type="NCBI Taxonomy" id="576784"/>
    <lineage>
        <taxon>Bacteria</taxon>
        <taxon>Bacillati</taxon>
        <taxon>Actinomycetota</taxon>
        <taxon>Actinomycetes</taxon>
        <taxon>Kitasatosporales</taxon>
        <taxon>Streptomycetaceae</taxon>
        <taxon>Streptomyces</taxon>
        <taxon>Streptomyces violaceusniger group</taxon>
    </lineage>
</organism>
<evidence type="ECO:0000313" key="5">
    <source>
        <dbReference type="Proteomes" id="UP000756710"/>
    </source>
</evidence>
<protein>
    <submittedName>
        <fullName evidence="3">Dienelactone hydrolase</fullName>
    </submittedName>
</protein>
<dbReference type="InterPro" id="IPR050261">
    <property type="entry name" value="FrsA_esterase"/>
</dbReference>
<accession>A0A060ZMM0</accession>
<dbReference type="AlphaFoldDB" id="A0A060ZMM0"/>
<dbReference type="HOGENOM" id="CLU_082991_0_0_11"/>
<evidence type="ECO:0000256" key="1">
    <source>
        <dbReference type="ARBA" id="ARBA00008645"/>
    </source>
</evidence>
<dbReference type="EMBL" id="LK022848">
    <property type="protein sequence ID" value="CDR04334.1"/>
    <property type="molecule type" value="Genomic_DNA"/>
</dbReference>
<dbReference type="Pfam" id="PF01738">
    <property type="entry name" value="DLH"/>
    <property type="match status" value="1"/>
</dbReference>
<evidence type="ECO:0000313" key="4">
    <source>
        <dbReference type="EMBL" id="MBP2062598.1"/>
    </source>
</evidence>
<dbReference type="SUPFAM" id="SSF53474">
    <property type="entry name" value="alpha/beta-Hydrolases"/>
    <property type="match status" value="1"/>
</dbReference>
<sequence length="222" mass="23287">MRSETARIAADDAMLVGDLALPEQPIGVVAFAHGSGSSRHSPRNRAVARVLQDADLATLLFDLLTEAEERVDAITAELRFDIPLLGRRLGAAVNWLDGHPATSGLPVGLFGASTGAAAALTAAAERPERVAAVVSRGGRPDLAGGALNRVRAPVLLIVGGDDHEVLRLNQQAAAMLAAPQEIHVVPGASHLFEEPGTLEQAAEAARDWFVRMAKRPARGGKR</sequence>
<keyword evidence="5" id="KW-1185">Reference proteome</keyword>
<evidence type="ECO:0000259" key="2">
    <source>
        <dbReference type="Pfam" id="PF01738"/>
    </source>
</evidence>
<feature type="domain" description="Dienelactone hydrolase" evidence="2">
    <location>
        <begin position="87"/>
        <end position="210"/>
    </location>
</feature>
<reference evidence="3" key="1">
    <citation type="submission" date="2014-05" db="EMBL/GenBank/DDBJ databases">
        <authorList>
            <person name="Horn Fabian"/>
        </authorList>
    </citation>
    <scope>NUCLEOTIDE SEQUENCE</scope>
</reference>
<proteinExistence type="inferred from homology"/>
<dbReference type="Gene3D" id="3.40.50.1820">
    <property type="entry name" value="alpha/beta hydrolase"/>
    <property type="match status" value="1"/>
</dbReference>
<comment type="similarity">
    <text evidence="1">Belongs to the AB hydrolase superfamily.</text>
</comment>
<dbReference type="GO" id="GO:0016787">
    <property type="term" value="F:hydrolase activity"/>
    <property type="evidence" value="ECO:0007669"/>
    <property type="project" value="UniProtKB-KW"/>
</dbReference>
<dbReference type="InterPro" id="IPR029058">
    <property type="entry name" value="AB_hydrolase_fold"/>
</dbReference>
<dbReference type="InterPro" id="IPR002925">
    <property type="entry name" value="Dienelactn_hydro"/>
</dbReference>
<dbReference type="RefSeq" id="WP_044568087.1">
    <property type="nucleotide sequence ID" value="NZ_BAABDR010000025.1"/>
</dbReference>
<dbReference type="Proteomes" id="UP000756710">
    <property type="component" value="Unassembled WGS sequence"/>
</dbReference>
<dbReference type="EMBL" id="JAGGLR010000009">
    <property type="protein sequence ID" value="MBP2062598.1"/>
    <property type="molecule type" value="Genomic_DNA"/>
</dbReference>
<name>A0A060ZMM0_9ACTN</name>
<gene>
    <name evidence="4" type="ORF">J2Z30_003617</name>
    <name evidence="3" type="ORF">SIRAN1609</name>
</gene>
<keyword evidence="3" id="KW-0378">Hydrolase</keyword>
<dbReference type="PANTHER" id="PTHR22946">
    <property type="entry name" value="DIENELACTONE HYDROLASE DOMAIN-CONTAINING PROTEIN-RELATED"/>
    <property type="match status" value="1"/>
</dbReference>
<reference evidence="4 5" key="2">
    <citation type="submission" date="2021-03" db="EMBL/GenBank/DDBJ databases">
        <title>Genomic Encyclopedia of Type Strains, Phase IV (KMG-IV): sequencing the most valuable type-strain genomes for metagenomic binning, comparative biology and taxonomic classification.</title>
        <authorList>
            <person name="Goeker M."/>
        </authorList>
    </citation>
    <scope>NUCLEOTIDE SEQUENCE [LARGE SCALE GENOMIC DNA]</scope>
    <source>
        <strain evidence="4 5">DSM 41954</strain>
    </source>
</reference>
<evidence type="ECO:0000313" key="3">
    <source>
        <dbReference type="EMBL" id="CDR04334.1"/>
    </source>
</evidence>